<keyword evidence="1" id="KW-0472">Membrane</keyword>
<feature type="transmembrane region" description="Helical" evidence="1">
    <location>
        <begin position="321"/>
        <end position="338"/>
    </location>
</feature>
<evidence type="ECO:0000259" key="2">
    <source>
        <dbReference type="Pfam" id="PF13387"/>
    </source>
</evidence>
<organism evidence="3 4">
    <name type="scientific">Paenimyroides aestuarii</name>
    <dbReference type="NCBI Taxonomy" id="2968490"/>
    <lineage>
        <taxon>Bacteria</taxon>
        <taxon>Pseudomonadati</taxon>
        <taxon>Bacteroidota</taxon>
        <taxon>Flavobacteriia</taxon>
        <taxon>Flavobacteriales</taxon>
        <taxon>Flavobacteriaceae</taxon>
        <taxon>Paenimyroides</taxon>
    </lineage>
</organism>
<protein>
    <submittedName>
        <fullName evidence="3">DUF4105 domain-containing protein</fullName>
    </submittedName>
</protein>
<evidence type="ECO:0000313" key="4">
    <source>
        <dbReference type="Proteomes" id="UP001317001"/>
    </source>
</evidence>
<dbReference type="EMBL" id="CP102382">
    <property type="protein sequence ID" value="UUV21548.1"/>
    <property type="molecule type" value="Genomic_DNA"/>
</dbReference>
<feature type="transmembrane region" description="Helical" evidence="1">
    <location>
        <begin position="344"/>
        <end position="360"/>
    </location>
</feature>
<dbReference type="Pfam" id="PF13387">
    <property type="entry name" value="Lnb_N"/>
    <property type="match status" value="1"/>
</dbReference>
<reference evidence="3 4" key="1">
    <citation type="submission" date="2022-08" db="EMBL/GenBank/DDBJ databases">
        <title>Myroides zhujiangensis sp. nov., a novel bacterium isolated from sediment in the Pearl River Estuary.</title>
        <authorList>
            <person name="Cui L."/>
        </authorList>
    </citation>
    <scope>NUCLEOTIDE SEQUENCE [LARGE SCALE GENOMIC DNA]</scope>
    <source>
        <strain evidence="3 4">SCSIO 72103</strain>
    </source>
</reference>
<name>A0ABY5NSJ7_9FLAO</name>
<feature type="transmembrane region" description="Helical" evidence="1">
    <location>
        <begin position="273"/>
        <end position="291"/>
    </location>
</feature>
<keyword evidence="4" id="KW-1185">Reference proteome</keyword>
<accession>A0ABY5NSJ7</accession>
<keyword evidence="1" id="KW-1133">Transmembrane helix</keyword>
<evidence type="ECO:0000256" key="1">
    <source>
        <dbReference type="SAM" id="Phobius"/>
    </source>
</evidence>
<keyword evidence="1" id="KW-0812">Transmembrane</keyword>
<feature type="transmembrane region" description="Helical" evidence="1">
    <location>
        <begin position="246"/>
        <end position="266"/>
    </location>
</feature>
<feature type="transmembrane region" description="Helical" evidence="1">
    <location>
        <begin position="297"/>
        <end position="314"/>
    </location>
</feature>
<dbReference type="Proteomes" id="UP001317001">
    <property type="component" value="Chromosome"/>
</dbReference>
<sequence>MTNFIHTFKQQMLCIICCFSFLYTQSQPSYLTEQAEISVLTCGTGDEMYTLFGHTALRVKDFNQNLDVVYNWGMFDFRTPNFYSKFVKGNLLYYLDVSSFSDFLNSYTLDNRQVIEQELRLSYNEKMAIWNNINSQLKGPKRYYTYGFIKNNCTTKVVDVINNAIQKPLNANFPANNHSYRFILNEGLNAHYFEKLGINLLFGYPTNQQNKLIFLPVKLQDALQFNQEIVQKEKILYAKKIEQKGISLNSVYTLWVIVLLIALFALKHTAQKIYFLATAAFSLFFLAISLYSQHEELFLNMWIFFYNPLFFLALQFRNIKMLFIAIALTVIGLIFMGIELLQVAAPLITLHLVYIVALFLRMRKILPKLKVTNV</sequence>
<dbReference type="InterPro" id="IPR025178">
    <property type="entry name" value="Lnb_N"/>
</dbReference>
<proteinExistence type="predicted"/>
<gene>
    <name evidence="3" type="ORF">NPX36_00380</name>
</gene>
<feature type="domain" description="Lnb N-terminal periplasmic" evidence="2">
    <location>
        <begin position="29"/>
        <end position="175"/>
    </location>
</feature>
<evidence type="ECO:0000313" key="3">
    <source>
        <dbReference type="EMBL" id="UUV21548.1"/>
    </source>
</evidence>
<dbReference type="RefSeq" id="WP_257499473.1">
    <property type="nucleotide sequence ID" value="NZ_CP102382.1"/>
</dbReference>